<name>A0A3A2Z254_9EURO</name>
<dbReference type="PANTHER" id="PTHR42078">
    <property type="entry name" value="GLUCAN 1, 4-ALPHA-GLUCOSIDASE"/>
    <property type="match status" value="1"/>
</dbReference>
<feature type="domain" description="DUF7820" evidence="2">
    <location>
        <begin position="7"/>
        <end position="86"/>
    </location>
</feature>
<proteinExistence type="predicted"/>
<reference evidence="4" key="1">
    <citation type="submission" date="2017-02" db="EMBL/GenBank/DDBJ databases">
        <authorList>
            <person name="Tafer H."/>
            <person name="Lopandic K."/>
        </authorList>
    </citation>
    <scope>NUCLEOTIDE SEQUENCE [LARGE SCALE GENOMIC DNA]</scope>
    <source>
        <strain evidence="4">CBS 366.77</strain>
    </source>
</reference>
<dbReference type="Proteomes" id="UP000266188">
    <property type="component" value="Unassembled WGS sequence"/>
</dbReference>
<dbReference type="STRING" id="2070753.A0A3A2Z254"/>
<dbReference type="AlphaFoldDB" id="A0A3A2Z254"/>
<accession>A0A3A2Z254</accession>
<feature type="region of interest" description="Disordered" evidence="1">
    <location>
        <begin position="1"/>
        <end position="36"/>
    </location>
</feature>
<evidence type="ECO:0000256" key="1">
    <source>
        <dbReference type="SAM" id="MobiDB-lite"/>
    </source>
</evidence>
<dbReference type="EMBL" id="MVGC01002436">
    <property type="protein sequence ID" value="RJE16840.1"/>
    <property type="molecule type" value="Genomic_DNA"/>
</dbReference>
<dbReference type="PANTHER" id="PTHR42078:SF1">
    <property type="entry name" value="GLUCAN 1, 4-ALPHA-GLUCOSIDASE"/>
    <property type="match status" value="1"/>
</dbReference>
<evidence type="ECO:0000313" key="4">
    <source>
        <dbReference type="Proteomes" id="UP000266188"/>
    </source>
</evidence>
<evidence type="ECO:0000259" key="2">
    <source>
        <dbReference type="Pfam" id="PF25130"/>
    </source>
</evidence>
<comment type="caution">
    <text evidence="3">The sequence shown here is derived from an EMBL/GenBank/DDBJ whole genome shotgun (WGS) entry which is preliminary data.</text>
</comment>
<keyword evidence="4" id="KW-1185">Reference proteome</keyword>
<evidence type="ECO:0000313" key="3">
    <source>
        <dbReference type="EMBL" id="RJE16840.1"/>
    </source>
</evidence>
<protein>
    <recommendedName>
        <fullName evidence="2">DUF7820 domain-containing protein</fullName>
    </recommendedName>
</protein>
<dbReference type="Pfam" id="PF25130">
    <property type="entry name" value="DUF7820"/>
    <property type="match status" value="1"/>
</dbReference>
<dbReference type="InterPro" id="IPR056722">
    <property type="entry name" value="DUF7820"/>
</dbReference>
<sequence>STNAALYGPTTLSSSPSSTYPETTQTSTPNYPRRIKMEERRDYPDTRSPYCQQMSVLINGTVVSASPSTVDIKMVGPTPTTTLTESATAATPTYTAVAEHQNPCYCVSLTD</sequence>
<gene>
    <name evidence="3" type="ORF">PHISCL_10823</name>
</gene>
<feature type="non-terminal residue" evidence="3">
    <location>
        <position position="1"/>
    </location>
</feature>
<organism evidence="3 4">
    <name type="scientific">Aspergillus sclerotialis</name>
    <dbReference type="NCBI Taxonomy" id="2070753"/>
    <lineage>
        <taxon>Eukaryota</taxon>
        <taxon>Fungi</taxon>
        <taxon>Dikarya</taxon>
        <taxon>Ascomycota</taxon>
        <taxon>Pezizomycotina</taxon>
        <taxon>Eurotiomycetes</taxon>
        <taxon>Eurotiomycetidae</taxon>
        <taxon>Eurotiales</taxon>
        <taxon>Aspergillaceae</taxon>
        <taxon>Aspergillus</taxon>
        <taxon>Aspergillus subgen. Polypaecilum</taxon>
    </lineage>
</organism>
<feature type="compositionally biased region" description="Low complexity" evidence="1">
    <location>
        <begin position="9"/>
        <end position="29"/>
    </location>
</feature>